<feature type="chain" id="PRO_5003193515" evidence="2">
    <location>
        <begin position="22"/>
        <end position="243"/>
    </location>
</feature>
<dbReference type="OrthoDB" id="3785310at2759"/>
<sequence length="243" mass="25473">MIIANTLLLAVLASCALAGAAQYGYDADPVFASALTPRDSCSELPQLCTDLVTLHGMATMLTYLCPEPTALSTVHVTQTMTTTVTVAPTGNGDPQSTKTSDEDPTGSEEATTTTTVRSTVTEHRTITLVHSTDGSKSSVRTSVMTEPSSESQSLDMPTFMLPIITESFSKAAPTKANVTSSMLAPTAIYRNKTSYSGYAKPTISLFRGAKASDSVIPFKGIAGHHDVPYIVLLLGTMIAAASV</sequence>
<protein>
    <submittedName>
        <fullName evidence="3">Predicted protein</fullName>
    </submittedName>
</protein>
<reference evidence="4" key="1">
    <citation type="journal article" date="2011" name="Nat. Commun.">
        <title>Effector diversification within compartments of the Leptosphaeria maculans genome affected by Repeat-Induced Point mutations.</title>
        <authorList>
            <person name="Rouxel T."/>
            <person name="Grandaubert J."/>
            <person name="Hane J.K."/>
            <person name="Hoede C."/>
            <person name="van de Wouw A.P."/>
            <person name="Couloux A."/>
            <person name="Dominguez V."/>
            <person name="Anthouard V."/>
            <person name="Bally P."/>
            <person name="Bourras S."/>
            <person name="Cozijnsen A.J."/>
            <person name="Ciuffetti L.M."/>
            <person name="Degrave A."/>
            <person name="Dilmaghani A."/>
            <person name="Duret L."/>
            <person name="Fudal I."/>
            <person name="Goodwin S.B."/>
            <person name="Gout L."/>
            <person name="Glaser N."/>
            <person name="Linglin J."/>
            <person name="Kema G.H.J."/>
            <person name="Lapalu N."/>
            <person name="Lawrence C.B."/>
            <person name="May K."/>
            <person name="Meyer M."/>
            <person name="Ollivier B."/>
            <person name="Poulain J."/>
            <person name="Schoch C.L."/>
            <person name="Simon A."/>
            <person name="Spatafora J.W."/>
            <person name="Stachowiak A."/>
            <person name="Turgeon B.G."/>
            <person name="Tyler B.M."/>
            <person name="Vincent D."/>
            <person name="Weissenbach J."/>
            <person name="Amselem J."/>
            <person name="Quesneville H."/>
            <person name="Oliver R.P."/>
            <person name="Wincker P."/>
            <person name="Balesdent M.-H."/>
            <person name="Howlett B.J."/>
        </authorList>
    </citation>
    <scope>NUCLEOTIDE SEQUENCE [LARGE SCALE GENOMIC DNA]</scope>
    <source>
        <strain evidence="4">JN3 / isolate v23.1.3 / race Av1-4-5-6-7-8</strain>
    </source>
</reference>
<keyword evidence="2" id="KW-0732">Signal</keyword>
<dbReference type="STRING" id="985895.E5A8P4"/>
<proteinExistence type="predicted"/>
<dbReference type="HOGENOM" id="CLU_977168_0_0_1"/>
<organism evidence="4">
    <name type="scientific">Leptosphaeria maculans (strain JN3 / isolate v23.1.3 / race Av1-4-5-6-7-8)</name>
    <name type="common">Blackleg fungus</name>
    <name type="synonym">Phoma lingam</name>
    <dbReference type="NCBI Taxonomy" id="985895"/>
    <lineage>
        <taxon>Eukaryota</taxon>
        <taxon>Fungi</taxon>
        <taxon>Dikarya</taxon>
        <taxon>Ascomycota</taxon>
        <taxon>Pezizomycotina</taxon>
        <taxon>Dothideomycetes</taxon>
        <taxon>Pleosporomycetidae</taxon>
        <taxon>Pleosporales</taxon>
        <taxon>Pleosporineae</taxon>
        <taxon>Leptosphaeriaceae</taxon>
        <taxon>Plenodomus</taxon>
        <taxon>Plenodomus lingam/Leptosphaeria maculans species complex</taxon>
    </lineage>
</organism>
<accession>E5A8P4</accession>
<evidence type="ECO:0000313" key="4">
    <source>
        <dbReference type="Proteomes" id="UP000002668"/>
    </source>
</evidence>
<name>E5A8P4_LEPMJ</name>
<dbReference type="AlphaFoldDB" id="E5A8P4"/>
<dbReference type="RefSeq" id="XP_003843468.1">
    <property type="nucleotide sequence ID" value="XM_003843420.1"/>
</dbReference>
<evidence type="ECO:0000313" key="3">
    <source>
        <dbReference type="EMBL" id="CBX99989.1"/>
    </source>
</evidence>
<feature type="signal peptide" evidence="2">
    <location>
        <begin position="1"/>
        <end position="21"/>
    </location>
</feature>
<feature type="compositionally biased region" description="Low complexity" evidence="1">
    <location>
        <begin position="107"/>
        <end position="119"/>
    </location>
</feature>
<dbReference type="GeneID" id="13292918"/>
<dbReference type="InParanoid" id="E5A8P4"/>
<evidence type="ECO:0000256" key="1">
    <source>
        <dbReference type="SAM" id="MobiDB-lite"/>
    </source>
</evidence>
<gene>
    <name evidence="3" type="ORF">LEMA_P075780.1</name>
</gene>
<dbReference type="EMBL" id="FP929137">
    <property type="protein sequence ID" value="CBX99989.1"/>
    <property type="molecule type" value="Genomic_DNA"/>
</dbReference>
<dbReference type="eggNOG" id="ENOG502T621">
    <property type="taxonomic scope" value="Eukaryota"/>
</dbReference>
<dbReference type="VEuPathDB" id="FungiDB:LEMA_P075780.1"/>
<dbReference type="Proteomes" id="UP000002668">
    <property type="component" value="Genome"/>
</dbReference>
<feature type="region of interest" description="Disordered" evidence="1">
    <location>
        <begin position="84"/>
        <end position="119"/>
    </location>
</feature>
<keyword evidence="4" id="KW-1185">Reference proteome</keyword>
<evidence type="ECO:0000256" key="2">
    <source>
        <dbReference type="SAM" id="SignalP"/>
    </source>
</evidence>